<reference evidence="2" key="1">
    <citation type="submission" date="2013-12" db="EMBL/GenBank/DDBJ databases">
        <authorList>
            <person name="Aslett M."/>
        </authorList>
    </citation>
    <scope>NUCLEOTIDE SEQUENCE [LARGE SCALE GENOMIC DNA]</scope>
    <source>
        <strain evidence="2">Lindley</strain>
    </source>
</reference>
<organism evidence="2 3">
    <name type="scientific">Globodera pallida</name>
    <name type="common">Potato cyst nematode worm</name>
    <name type="synonym">Heterodera pallida</name>
    <dbReference type="NCBI Taxonomy" id="36090"/>
    <lineage>
        <taxon>Eukaryota</taxon>
        <taxon>Metazoa</taxon>
        <taxon>Ecdysozoa</taxon>
        <taxon>Nematoda</taxon>
        <taxon>Chromadorea</taxon>
        <taxon>Rhabditida</taxon>
        <taxon>Tylenchina</taxon>
        <taxon>Tylenchomorpha</taxon>
        <taxon>Tylenchoidea</taxon>
        <taxon>Heteroderidae</taxon>
        <taxon>Heteroderinae</taxon>
        <taxon>Globodera</taxon>
    </lineage>
</organism>
<dbReference type="AlphaFoldDB" id="A0A183CEP2"/>
<name>A0A183CEP2_GLOPA</name>
<sequence length="35" mass="4123">ERQSVMRTKTELEEEQERLEEDMDGLRTAEGDIAK</sequence>
<keyword evidence="2" id="KW-1185">Reference proteome</keyword>
<evidence type="ECO:0000313" key="3">
    <source>
        <dbReference type="WBParaSite" id="GPLIN_001134700"/>
    </source>
</evidence>
<evidence type="ECO:0000313" key="2">
    <source>
        <dbReference type="Proteomes" id="UP000050741"/>
    </source>
</evidence>
<accession>A0A183CEP2</accession>
<feature type="compositionally biased region" description="Basic and acidic residues" evidence="1">
    <location>
        <begin position="1"/>
        <end position="11"/>
    </location>
</feature>
<feature type="compositionally biased region" description="Acidic residues" evidence="1">
    <location>
        <begin position="12"/>
        <end position="23"/>
    </location>
</feature>
<protein>
    <submittedName>
        <fullName evidence="3">Tropomyosin</fullName>
    </submittedName>
</protein>
<proteinExistence type="predicted"/>
<dbReference type="Proteomes" id="UP000050741">
    <property type="component" value="Unassembled WGS sequence"/>
</dbReference>
<feature type="region of interest" description="Disordered" evidence="1">
    <location>
        <begin position="1"/>
        <end position="35"/>
    </location>
</feature>
<feature type="compositionally biased region" description="Basic and acidic residues" evidence="1">
    <location>
        <begin position="24"/>
        <end position="35"/>
    </location>
</feature>
<evidence type="ECO:0000256" key="1">
    <source>
        <dbReference type="SAM" id="MobiDB-lite"/>
    </source>
</evidence>
<dbReference type="WBParaSite" id="GPLIN_001134700">
    <property type="protein sequence ID" value="GPLIN_001134700"/>
    <property type="gene ID" value="GPLIN_001134700"/>
</dbReference>
<reference evidence="3" key="3">
    <citation type="submission" date="2016-06" db="UniProtKB">
        <authorList>
            <consortium name="WormBaseParasite"/>
        </authorList>
    </citation>
    <scope>IDENTIFICATION</scope>
</reference>
<reference evidence="2" key="2">
    <citation type="submission" date="2014-05" db="EMBL/GenBank/DDBJ databases">
        <title>The genome and life-stage specific transcriptomes of Globodera pallida elucidate key aspects of plant parasitism by a cyst nematode.</title>
        <authorList>
            <person name="Cotton J.A."/>
            <person name="Lilley C.J."/>
            <person name="Jones L.M."/>
            <person name="Kikuchi T."/>
            <person name="Reid A.J."/>
            <person name="Thorpe P."/>
            <person name="Tsai I.J."/>
            <person name="Beasley H."/>
            <person name="Blok V."/>
            <person name="Cock P.J.A."/>
            <person name="Van den Akker S.E."/>
            <person name="Holroyd N."/>
            <person name="Hunt M."/>
            <person name="Mantelin S."/>
            <person name="Naghra H."/>
            <person name="Pain A."/>
            <person name="Palomares-Rius J.E."/>
            <person name="Zarowiecki M."/>
            <person name="Berriman M."/>
            <person name="Jones J.T."/>
            <person name="Urwin P.E."/>
        </authorList>
    </citation>
    <scope>NUCLEOTIDE SEQUENCE [LARGE SCALE GENOMIC DNA]</scope>
    <source>
        <strain evidence="2">Lindley</strain>
    </source>
</reference>